<feature type="domain" description="CBS" evidence="1">
    <location>
        <begin position="57"/>
        <end position="113"/>
    </location>
</feature>
<gene>
    <name evidence="2" type="ORF">S01H1_34200</name>
</gene>
<dbReference type="PANTHER" id="PTHR22572">
    <property type="entry name" value="SUGAR-1-PHOSPHATE GUANYL TRANSFERASE"/>
    <property type="match status" value="1"/>
</dbReference>
<evidence type="ECO:0000313" key="2">
    <source>
        <dbReference type="EMBL" id="GAG01810.1"/>
    </source>
</evidence>
<sequence length="272" mass="30221">SPDTPILKVIRVLDDTALQIVLVADGEGRLRGTVTDGDVRRAVLDRVPLEGPVEPIMFTAPTTASVHDDREAVLNTMRRKELRQVPVVDDQGRIVDLLVLMDLIRPQPRDNPVVVMAGGLGTRLRPLTDDRPKPLLDVGGRPILETILQNFISFGFSRFYLSVNYNANQIEEHFGDGSDRGVRIDYLREDERLGTAGSLSLMPRGDERQADGPVLVINGDVLTKVNFQHLLDFHEDHGAAATMCVRPYRFQVPYGVVDVDDDLVRAISEKPV</sequence>
<name>X0U8C3_9ZZZZ</name>
<proteinExistence type="predicted"/>
<comment type="caution">
    <text evidence="2">The sequence shown here is derived from an EMBL/GenBank/DDBJ whole genome shotgun (WGS) entry which is preliminary data.</text>
</comment>
<reference evidence="2" key="1">
    <citation type="journal article" date="2014" name="Front. Microbiol.">
        <title>High frequency of phylogenetically diverse reductive dehalogenase-homologous genes in deep subseafloor sedimentary metagenomes.</title>
        <authorList>
            <person name="Kawai M."/>
            <person name="Futagami T."/>
            <person name="Toyoda A."/>
            <person name="Takaki Y."/>
            <person name="Nishi S."/>
            <person name="Hori S."/>
            <person name="Arai W."/>
            <person name="Tsubouchi T."/>
            <person name="Morono Y."/>
            <person name="Uchiyama I."/>
            <person name="Ito T."/>
            <person name="Fujiyama A."/>
            <person name="Inagaki F."/>
            <person name="Takami H."/>
        </authorList>
    </citation>
    <scope>NUCLEOTIDE SEQUENCE</scope>
    <source>
        <strain evidence="2">Expedition CK06-06</strain>
    </source>
</reference>
<dbReference type="InterPro" id="IPR000644">
    <property type="entry name" value="CBS_dom"/>
</dbReference>
<dbReference type="InterPro" id="IPR050486">
    <property type="entry name" value="Mannose-1P_guanyltransferase"/>
</dbReference>
<dbReference type="CDD" id="cd04607">
    <property type="entry name" value="CBS_pair_NTP_transferase_assoc"/>
    <property type="match status" value="1"/>
</dbReference>
<dbReference type="EMBL" id="BARS01021278">
    <property type="protein sequence ID" value="GAG01810.1"/>
    <property type="molecule type" value="Genomic_DNA"/>
</dbReference>
<dbReference type="Pfam" id="PF00571">
    <property type="entry name" value="CBS"/>
    <property type="match status" value="2"/>
</dbReference>
<protein>
    <recommendedName>
        <fullName evidence="1">CBS domain-containing protein</fullName>
    </recommendedName>
</protein>
<dbReference type="AlphaFoldDB" id="X0U8C3"/>
<dbReference type="InterPro" id="IPR029044">
    <property type="entry name" value="Nucleotide-diphossugar_trans"/>
</dbReference>
<dbReference type="InterPro" id="IPR005835">
    <property type="entry name" value="NTP_transferase_dom"/>
</dbReference>
<dbReference type="Gene3D" id="3.90.550.10">
    <property type="entry name" value="Spore Coat Polysaccharide Biosynthesis Protein SpsA, Chain A"/>
    <property type="match status" value="1"/>
</dbReference>
<dbReference type="SUPFAM" id="SSF53448">
    <property type="entry name" value="Nucleotide-diphospho-sugar transferases"/>
    <property type="match status" value="1"/>
</dbReference>
<organism evidence="2">
    <name type="scientific">marine sediment metagenome</name>
    <dbReference type="NCBI Taxonomy" id="412755"/>
    <lineage>
        <taxon>unclassified sequences</taxon>
        <taxon>metagenomes</taxon>
        <taxon>ecological metagenomes</taxon>
    </lineage>
</organism>
<dbReference type="SMART" id="SM00116">
    <property type="entry name" value="CBS"/>
    <property type="match status" value="2"/>
</dbReference>
<dbReference type="SUPFAM" id="SSF54631">
    <property type="entry name" value="CBS-domain pair"/>
    <property type="match status" value="1"/>
</dbReference>
<feature type="non-terminal residue" evidence="2">
    <location>
        <position position="1"/>
    </location>
</feature>
<feature type="non-terminal residue" evidence="2">
    <location>
        <position position="272"/>
    </location>
</feature>
<feature type="domain" description="CBS" evidence="1">
    <location>
        <begin position="1"/>
        <end position="49"/>
    </location>
</feature>
<dbReference type="PROSITE" id="PS51371">
    <property type="entry name" value="CBS"/>
    <property type="match status" value="2"/>
</dbReference>
<dbReference type="Pfam" id="PF00483">
    <property type="entry name" value="NTP_transferase"/>
    <property type="match status" value="1"/>
</dbReference>
<dbReference type="Gene3D" id="3.10.580.10">
    <property type="entry name" value="CBS-domain"/>
    <property type="match status" value="1"/>
</dbReference>
<accession>X0U8C3</accession>
<dbReference type="InterPro" id="IPR046342">
    <property type="entry name" value="CBS_dom_sf"/>
</dbReference>
<evidence type="ECO:0000259" key="1">
    <source>
        <dbReference type="PROSITE" id="PS51371"/>
    </source>
</evidence>